<evidence type="ECO:0000259" key="1">
    <source>
        <dbReference type="PROSITE" id="PS51707"/>
    </source>
</evidence>
<dbReference type="InterPro" id="IPR023577">
    <property type="entry name" value="CYTH_domain"/>
</dbReference>
<proteinExistence type="predicted"/>
<comment type="caution">
    <text evidence="2">The sequence shown here is derived from an EMBL/GenBank/DDBJ whole genome shotgun (WGS) entry which is preliminary data.</text>
</comment>
<evidence type="ECO:0000313" key="2">
    <source>
        <dbReference type="EMBL" id="KKU21728.1"/>
    </source>
</evidence>
<dbReference type="InterPro" id="IPR039582">
    <property type="entry name" value="THTPA"/>
</dbReference>
<dbReference type="GO" id="GO:0050333">
    <property type="term" value="F:thiamine triphosphate phosphatase activity"/>
    <property type="evidence" value="ECO:0007669"/>
    <property type="project" value="InterPro"/>
</dbReference>
<sequence>MIEVEKKFILSAEEVEKLVRGSEFVGEVKLDDVYYDTPDFVLMKQDKYLRRRNGQFEFKVSTELVINAPIAHYRELTSDGEIREELGLGRGDFEQTVKKAGYKPMVPIKTLRKKYKEGDFNIDIDSADFGHDVAEVELMVEKEEEVQEAVGRIKQFAFSKGFGGKSEEGIRGKVIEYLYRKNHAVYEEIVESWKRLEAAHLRSN</sequence>
<dbReference type="InterPro" id="IPR033469">
    <property type="entry name" value="CYTH-like_dom_sf"/>
</dbReference>
<dbReference type="PANTHER" id="PTHR14586">
    <property type="entry name" value="THIAMINE-TRIPHOSPHATASE"/>
    <property type="match status" value="1"/>
</dbReference>
<dbReference type="PANTHER" id="PTHR14586:SF1">
    <property type="entry name" value="THIAMINE-TRIPHOSPHATASE"/>
    <property type="match status" value="1"/>
</dbReference>
<feature type="domain" description="CYTH" evidence="1">
    <location>
        <begin position="1"/>
        <end position="181"/>
    </location>
</feature>
<gene>
    <name evidence="2" type="ORF">UX31_C0013G0002</name>
</gene>
<dbReference type="GO" id="GO:0000287">
    <property type="term" value="F:magnesium ion binding"/>
    <property type="evidence" value="ECO:0007669"/>
    <property type="project" value="TreeGrafter"/>
</dbReference>
<dbReference type="PROSITE" id="PS51707">
    <property type="entry name" value="CYTH"/>
    <property type="match status" value="1"/>
</dbReference>
<dbReference type="Gene3D" id="2.40.320.10">
    <property type="entry name" value="Hypothetical Protein Pfu-838710-001"/>
    <property type="match status" value="1"/>
</dbReference>
<accession>A0A0G1QVA5</accession>
<dbReference type="Proteomes" id="UP000034107">
    <property type="component" value="Unassembled WGS sequence"/>
</dbReference>
<dbReference type="AlphaFoldDB" id="A0A0G1QVA5"/>
<dbReference type="SUPFAM" id="SSF55154">
    <property type="entry name" value="CYTH-like phosphatases"/>
    <property type="match status" value="1"/>
</dbReference>
<dbReference type="SMART" id="SM01118">
    <property type="entry name" value="CYTH"/>
    <property type="match status" value="1"/>
</dbReference>
<evidence type="ECO:0000313" key="3">
    <source>
        <dbReference type="Proteomes" id="UP000034107"/>
    </source>
</evidence>
<dbReference type="EMBL" id="LCLS01000013">
    <property type="protein sequence ID" value="KKU21728.1"/>
    <property type="molecule type" value="Genomic_DNA"/>
</dbReference>
<name>A0A0G1QVA5_9BACT</name>
<organism evidence="2 3">
    <name type="scientific">Candidatus Nomurabacteria bacterium GW2011_GWA1_46_11</name>
    <dbReference type="NCBI Taxonomy" id="1618732"/>
    <lineage>
        <taxon>Bacteria</taxon>
        <taxon>Candidatus Nomuraibacteriota</taxon>
    </lineage>
</organism>
<dbReference type="Pfam" id="PF01928">
    <property type="entry name" value="CYTH"/>
    <property type="match status" value="1"/>
</dbReference>
<dbReference type="GO" id="GO:0042357">
    <property type="term" value="P:thiamine diphosphate metabolic process"/>
    <property type="evidence" value="ECO:0007669"/>
    <property type="project" value="TreeGrafter"/>
</dbReference>
<protein>
    <recommendedName>
        <fullName evidence="1">CYTH domain-containing protein</fullName>
    </recommendedName>
</protein>
<reference evidence="2 3" key="1">
    <citation type="journal article" date="2015" name="Nature">
        <title>rRNA introns, odd ribosomes, and small enigmatic genomes across a large radiation of phyla.</title>
        <authorList>
            <person name="Brown C.T."/>
            <person name="Hug L.A."/>
            <person name="Thomas B.C."/>
            <person name="Sharon I."/>
            <person name="Castelle C.J."/>
            <person name="Singh A."/>
            <person name="Wilkins M.J."/>
            <person name="Williams K.H."/>
            <person name="Banfield J.F."/>
        </authorList>
    </citation>
    <scope>NUCLEOTIDE SEQUENCE [LARGE SCALE GENOMIC DNA]</scope>
</reference>